<feature type="domain" description="FAD-binding" evidence="3">
    <location>
        <begin position="2"/>
        <end position="358"/>
    </location>
</feature>
<dbReference type="Proteomes" id="UP001598114">
    <property type="component" value="Unassembled WGS sequence"/>
</dbReference>
<name>A0ABW6D107_9BACT</name>
<dbReference type="InterPro" id="IPR002938">
    <property type="entry name" value="FAD-bd"/>
</dbReference>
<dbReference type="RefSeq" id="WP_377976227.1">
    <property type="nucleotide sequence ID" value="NZ_JBBKYA010000003.1"/>
</dbReference>
<gene>
    <name evidence="4" type="ORF">SKC38_06630</name>
</gene>
<dbReference type="PANTHER" id="PTHR13789">
    <property type="entry name" value="MONOOXYGENASE"/>
    <property type="match status" value="1"/>
</dbReference>
<dbReference type="EMBL" id="JBBKYA010000003">
    <property type="protein sequence ID" value="MFD3275896.1"/>
    <property type="molecule type" value="Genomic_DNA"/>
</dbReference>
<keyword evidence="2" id="KW-0503">Monooxygenase</keyword>
<reference evidence="4 5" key="1">
    <citation type="submission" date="2024-03" db="EMBL/GenBank/DDBJ databases">
        <title>Aquirufa genome sequencing.</title>
        <authorList>
            <person name="Pitt A."/>
            <person name="Hahn M.W."/>
        </authorList>
    </citation>
    <scope>NUCLEOTIDE SEQUENCE [LARGE SCALE GENOMIC DNA]</scope>
    <source>
        <strain evidence="4 5">PLAD-142S6K</strain>
    </source>
</reference>
<keyword evidence="1" id="KW-0560">Oxidoreductase</keyword>
<evidence type="ECO:0000256" key="2">
    <source>
        <dbReference type="ARBA" id="ARBA00023033"/>
    </source>
</evidence>
<evidence type="ECO:0000313" key="4">
    <source>
        <dbReference type="EMBL" id="MFD3275896.1"/>
    </source>
</evidence>
<dbReference type="SUPFAM" id="SSF54373">
    <property type="entry name" value="FAD-linked reductases, C-terminal domain"/>
    <property type="match status" value="1"/>
</dbReference>
<protein>
    <submittedName>
        <fullName evidence="4">Flavin-dependent oxidoreductase</fullName>
    </submittedName>
</protein>
<dbReference type="Gene3D" id="3.30.9.30">
    <property type="match status" value="1"/>
</dbReference>
<proteinExistence type="predicted"/>
<dbReference type="InterPro" id="IPR036188">
    <property type="entry name" value="FAD/NAD-bd_sf"/>
</dbReference>
<accession>A0ABW6D107</accession>
<dbReference type="SUPFAM" id="SSF51905">
    <property type="entry name" value="FAD/NAD(P)-binding domain"/>
    <property type="match status" value="1"/>
</dbReference>
<dbReference type="InterPro" id="IPR050493">
    <property type="entry name" value="FAD-dep_Monooxygenase_BioMet"/>
</dbReference>
<evidence type="ECO:0000256" key="1">
    <source>
        <dbReference type="ARBA" id="ARBA00023002"/>
    </source>
</evidence>
<organism evidence="4 5">
    <name type="scientific">Aquirufa echingensis</name>
    <dbReference type="NCBI Taxonomy" id="3096516"/>
    <lineage>
        <taxon>Bacteria</taxon>
        <taxon>Pseudomonadati</taxon>
        <taxon>Bacteroidota</taxon>
        <taxon>Cytophagia</taxon>
        <taxon>Cytophagales</taxon>
        <taxon>Flectobacillaceae</taxon>
        <taxon>Aquirufa</taxon>
    </lineage>
</organism>
<sequence length="413" mass="45912">MKIIIAGGGIGGLVTAMRLHQDGHDVHVFESVKEVTPLGVGINLLPHCVRVLTNLGLQDKIAQIAVGTEELVYANRQGQFFWSEPRGKHAGYRWPQFSIHRGHFQVLLWEEAMRVLGPDKLHANAHLQDYEDLGDQVKATFVEKESGEHLAEVVGDILIGADGIHSTLRKKLYPDEGGVVFSGNVLYRGTARMKPYLTGASMAMIGSMKQKMVIYPISKELDADGNQLINWVANLRQASGKEITVRDWNRTVGKEELLEIYQSWQFDWINVPEMIENTHGGIFEFPMSDRDPLPRWSFGRVTLLGDAAHPMYPIGSNGASQAILDADALALALQNHVDAIEALKAYDSERVPATAQVVLQNRQKGPDFIMDLMEERFPKGFQEGEVPHAELAEVMAHYKKVAGFDVETLNAKA</sequence>
<evidence type="ECO:0000313" key="5">
    <source>
        <dbReference type="Proteomes" id="UP001598114"/>
    </source>
</evidence>
<dbReference type="Pfam" id="PF01494">
    <property type="entry name" value="FAD_binding_3"/>
    <property type="match status" value="1"/>
</dbReference>
<keyword evidence="5" id="KW-1185">Reference proteome</keyword>
<dbReference type="Gene3D" id="3.50.50.60">
    <property type="entry name" value="FAD/NAD(P)-binding domain"/>
    <property type="match status" value="1"/>
</dbReference>
<dbReference type="NCBIfam" id="NF005720">
    <property type="entry name" value="PRK07538.1"/>
    <property type="match status" value="1"/>
</dbReference>
<dbReference type="PRINTS" id="PR00420">
    <property type="entry name" value="RNGMNOXGNASE"/>
</dbReference>
<evidence type="ECO:0000259" key="3">
    <source>
        <dbReference type="Pfam" id="PF01494"/>
    </source>
</evidence>
<comment type="caution">
    <text evidence="4">The sequence shown here is derived from an EMBL/GenBank/DDBJ whole genome shotgun (WGS) entry which is preliminary data.</text>
</comment>
<dbReference type="PANTHER" id="PTHR13789:SF268">
    <property type="entry name" value="5-METHYLPHENAZINE-1-CARBOXYLATE 1-MONOOXYGENASE"/>
    <property type="match status" value="1"/>
</dbReference>